<reference evidence="2" key="1">
    <citation type="submission" date="2016-05" db="EMBL/GenBank/DDBJ databases">
        <authorList>
            <person name="Lavstsen T."/>
            <person name="Jespersen J.S."/>
        </authorList>
    </citation>
    <scope>NUCLEOTIDE SEQUENCE [LARGE SCALE GENOMIC DNA]</scope>
</reference>
<organism evidence="2 3">
    <name type="scientific">Plasmodium ovale wallikeri</name>
    <dbReference type="NCBI Taxonomy" id="864142"/>
    <lineage>
        <taxon>Eukaryota</taxon>
        <taxon>Sar</taxon>
        <taxon>Alveolata</taxon>
        <taxon>Apicomplexa</taxon>
        <taxon>Aconoidasida</taxon>
        <taxon>Haemosporida</taxon>
        <taxon>Plasmodiidae</taxon>
        <taxon>Plasmodium</taxon>
        <taxon>Plasmodium (Plasmodium)</taxon>
    </lineage>
</organism>
<proteinExistence type="predicted"/>
<dbReference type="Proteomes" id="UP000078555">
    <property type="component" value="Unassembled WGS sequence"/>
</dbReference>
<accession>A0A1A8YWS5</accession>
<evidence type="ECO:0000313" key="2">
    <source>
        <dbReference type="EMBL" id="SBT36058.1"/>
    </source>
</evidence>
<sequence length="107" mass="12483">MKSALICEYCPFCITIHFMEQYEHPLIIPMSSGISQVRKIFSHSIVASSKEKFKDAINANTCRDTHAHVHNIFKYKTERKKKKKKRKKGITHILRNFGKCDHTFACI</sequence>
<evidence type="ECO:0000313" key="4">
    <source>
        <dbReference type="Proteomes" id="UP000078555"/>
    </source>
</evidence>
<evidence type="ECO:0000313" key="1">
    <source>
        <dbReference type="EMBL" id="SBT35602.1"/>
    </source>
</evidence>
<dbReference type="EMBL" id="FLRE01000113">
    <property type="protein sequence ID" value="SBT36058.1"/>
    <property type="molecule type" value="Genomic_DNA"/>
</dbReference>
<protein>
    <submittedName>
        <fullName evidence="2">Uncharacterized protein</fullName>
    </submittedName>
</protein>
<keyword evidence="4" id="KW-1185">Reference proteome</keyword>
<dbReference type="Proteomes" id="UP000078550">
    <property type="component" value="Unassembled WGS sequence"/>
</dbReference>
<dbReference type="EMBL" id="FLRD01000084">
    <property type="protein sequence ID" value="SBT35602.1"/>
    <property type="molecule type" value="Genomic_DNA"/>
</dbReference>
<gene>
    <name evidence="1" type="ORF">POVWA1_028280</name>
    <name evidence="2" type="ORF">POVWA2_028140</name>
</gene>
<evidence type="ECO:0000313" key="3">
    <source>
        <dbReference type="Proteomes" id="UP000078550"/>
    </source>
</evidence>
<reference evidence="3 4" key="2">
    <citation type="submission" date="2016-05" db="EMBL/GenBank/DDBJ databases">
        <authorList>
            <person name="Naeem Raeece"/>
        </authorList>
    </citation>
    <scope>NUCLEOTIDE SEQUENCE [LARGE SCALE GENOMIC DNA]</scope>
</reference>
<dbReference type="AlphaFoldDB" id="A0A1A8YWS5"/>
<name>A0A1A8YWS5_PLAOA</name>